<dbReference type="PANTHER" id="PTHR30383:SF5">
    <property type="entry name" value="SGNH HYDROLASE-TYPE ESTERASE DOMAIN-CONTAINING PROTEIN"/>
    <property type="match status" value="1"/>
</dbReference>
<dbReference type="InterPro" id="IPR051532">
    <property type="entry name" value="Ester_Hydrolysis_Enzymes"/>
</dbReference>
<protein>
    <submittedName>
        <fullName evidence="1">Uncharacterized protein</fullName>
    </submittedName>
</protein>
<accession>A0A1D7U6N8</accession>
<name>A0A1D7U6N8_9HYPH</name>
<dbReference type="InterPro" id="IPR057572">
    <property type="entry name" value="NonGDSL"/>
</dbReference>
<dbReference type="EMBL" id="CP017147">
    <property type="protein sequence ID" value="AOO83002.1"/>
    <property type="molecule type" value="Genomic_DNA"/>
</dbReference>
<dbReference type="Proteomes" id="UP000094969">
    <property type="component" value="Chromosome"/>
</dbReference>
<dbReference type="STRING" id="1526658.BHK69_23440"/>
<dbReference type="KEGG" id="bvv:BHK69_23440"/>
<evidence type="ECO:0000313" key="2">
    <source>
        <dbReference type="Proteomes" id="UP000094969"/>
    </source>
</evidence>
<gene>
    <name evidence="1" type="ORF">BHK69_23440</name>
</gene>
<dbReference type="Pfam" id="PF25182">
    <property type="entry name" value="NonGDSL"/>
    <property type="match status" value="1"/>
</dbReference>
<dbReference type="Gene3D" id="3.40.50.1110">
    <property type="entry name" value="SGNH hydrolase"/>
    <property type="match status" value="1"/>
</dbReference>
<dbReference type="GO" id="GO:0004622">
    <property type="term" value="F:phosphatidylcholine lysophospholipase activity"/>
    <property type="evidence" value="ECO:0007669"/>
    <property type="project" value="TreeGrafter"/>
</dbReference>
<reference evidence="1 2" key="1">
    <citation type="journal article" date="2015" name="Antonie Van Leeuwenhoek">
        <title>Bosea vaviloviae sp. nov., a new species of slow-growing rhizobia isolated from nodules of the relict species Vavilovia formosa (Stev.) Fed.</title>
        <authorList>
            <person name="Safronova V.I."/>
            <person name="Kuznetsova I.G."/>
            <person name="Sazanova A.L."/>
            <person name="Kimeklis A.K."/>
            <person name="Belimov A.A."/>
            <person name="Andronov E.E."/>
            <person name="Pinaev A.G."/>
            <person name="Chizhevskaya E.P."/>
            <person name="Pukhaev A.R."/>
            <person name="Popov K.P."/>
            <person name="Willems A."/>
            <person name="Tikhonovich I.A."/>
        </authorList>
    </citation>
    <scope>NUCLEOTIDE SEQUENCE [LARGE SCALE GENOMIC DNA]</scope>
    <source>
        <strain evidence="1 2">Vaf18</strain>
    </source>
</reference>
<keyword evidence="2" id="KW-1185">Reference proteome</keyword>
<dbReference type="PANTHER" id="PTHR30383">
    <property type="entry name" value="THIOESTERASE 1/PROTEASE 1/LYSOPHOSPHOLIPASE L1"/>
    <property type="match status" value="1"/>
</dbReference>
<dbReference type="InterPro" id="IPR036514">
    <property type="entry name" value="SGNH_hydro_sf"/>
</dbReference>
<dbReference type="OrthoDB" id="7203637at2"/>
<evidence type="ECO:0000313" key="1">
    <source>
        <dbReference type="EMBL" id="AOO83002.1"/>
    </source>
</evidence>
<dbReference type="AlphaFoldDB" id="A0A1D7U6N8"/>
<sequence length="253" mass="27685">MLFAGPVLAGPMPAGAITDLRCRYGAALQPFLPVLPAARKVLQETGSVTIVALGSSATAGSGASATDKSYPAVLEAELKRRLPNAEVKVINKGVGGQSAYDMLLRMDADVIEEKPSIVIWQTVVNDVVRDVGEEKLAKILRKGIRKVHEAGIDMVVMDLQWLPREDRYPKYEGYRAVLTKTAQEHAVSIFPRYAMMRNWARSKQFSSEELVGMDGLHMVDSSYRCLAIRMADGLVSGLTGEKSDFTDKPRSTN</sequence>
<proteinExistence type="predicted"/>
<organism evidence="1 2">
    <name type="scientific">Bosea vaviloviae</name>
    <dbReference type="NCBI Taxonomy" id="1526658"/>
    <lineage>
        <taxon>Bacteria</taxon>
        <taxon>Pseudomonadati</taxon>
        <taxon>Pseudomonadota</taxon>
        <taxon>Alphaproteobacteria</taxon>
        <taxon>Hyphomicrobiales</taxon>
        <taxon>Boseaceae</taxon>
        <taxon>Bosea</taxon>
    </lineage>
</organism>
<dbReference type="SUPFAM" id="SSF52266">
    <property type="entry name" value="SGNH hydrolase"/>
    <property type="match status" value="1"/>
</dbReference>